<evidence type="ECO:0000313" key="2">
    <source>
        <dbReference type="EMBL" id="GBP96162.1"/>
    </source>
</evidence>
<feature type="compositionally biased region" description="Polar residues" evidence="1">
    <location>
        <begin position="43"/>
        <end position="52"/>
    </location>
</feature>
<sequence>MAINEEHVFLYTFLLERASQEQSRVNNKTLPDWRERKRMKASEQINDGTSTPAAEATEAMQVDDVIASTLG</sequence>
<comment type="caution">
    <text evidence="2">The sequence shown here is derived from an EMBL/GenBank/DDBJ whole genome shotgun (WGS) entry which is preliminary data.</text>
</comment>
<dbReference type="OrthoDB" id="8240057at2759"/>
<evidence type="ECO:0000256" key="1">
    <source>
        <dbReference type="SAM" id="MobiDB-lite"/>
    </source>
</evidence>
<protein>
    <submittedName>
        <fullName evidence="2">Uncharacterized protein</fullName>
    </submittedName>
</protein>
<organism evidence="2 3">
    <name type="scientific">Eumeta variegata</name>
    <name type="common">Bagworm moth</name>
    <name type="synonym">Eumeta japonica</name>
    <dbReference type="NCBI Taxonomy" id="151549"/>
    <lineage>
        <taxon>Eukaryota</taxon>
        <taxon>Metazoa</taxon>
        <taxon>Ecdysozoa</taxon>
        <taxon>Arthropoda</taxon>
        <taxon>Hexapoda</taxon>
        <taxon>Insecta</taxon>
        <taxon>Pterygota</taxon>
        <taxon>Neoptera</taxon>
        <taxon>Endopterygota</taxon>
        <taxon>Lepidoptera</taxon>
        <taxon>Glossata</taxon>
        <taxon>Ditrysia</taxon>
        <taxon>Tineoidea</taxon>
        <taxon>Psychidae</taxon>
        <taxon>Oiketicinae</taxon>
        <taxon>Eumeta</taxon>
    </lineage>
</organism>
<accession>A0A4C2A8N1</accession>
<name>A0A4C2A8N1_EUMVA</name>
<dbReference type="AlphaFoldDB" id="A0A4C2A8N1"/>
<dbReference type="Proteomes" id="UP000299102">
    <property type="component" value="Unassembled WGS sequence"/>
</dbReference>
<proteinExistence type="predicted"/>
<evidence type="ECO:0000313" key="3">
    <source>
        <dbReference type="Proteomes" id="UP000299102"/>
    </source>
</evidence>
<dbReference type="EMBL" id="BGZK01002746">
    <property type="protein sequence ID" value="GBP96162.1"/>
    <property type="molecule type" value="Genomic_DNA"/>
</dbReference>
<reference evidence="2 3" key="1">
    <citation type="journal article" date="2019" name="Commun. Biol.">
        <title>The bagworm genome reveals a unique fibroin gene that provides high tensile strength.</title>
        <authorList>
            <person name="Kono N."/>
            <person name="Nakamura H."/>
            <person name="Ohtoshi R."/>
            <person name="Tomita M."/>
            <person name="Numata K."/>
            <person name="Arakawa K."/>
        </authorList>
    </citation>
    <scope>NUCLEOTIDE SEQUENCE [LARGE SCALE GENOMIC DNA]</scope>
</reference>
<feature type="region of interest" description="Disordered" evidence="1">
    <location>
        <begin position="37"/>
        <end position="62"/>
    </location>
</feature>
<keyword evidence="3" id="KW-1185">Reference proteome</keyword>
<gene>
    <name evidence="2" type="ORF">EVAR_70074_1</name>
</gene>